<organism evidence="1 2">
    <name type="scientific">Tetradesmus obliquus</name>
    <name type="common">Green alga</name>
    <name type="synonym">Acutodesmus obliquus</name>
    <dbReference type="NCBI Taxonomy" id="3088"/>
    <lineage>
        <taxon>Eukaryota</taxon>
        <taxon>Viridiplantae</taxon>
        <taxon>Chlorophyta</taxon>
        <taxon>core chlorophytes</taxon>
        <taxon>Chlorophyceae</taxon>
        <taxon>CS clade</taxon>
        <taxon>Sphaeropleales</taxon>
        <taxon>Scenedesmaceae</taxon>
        <taxon>Tetradesmus</taxon>
    </lineage>
</organism>
<dbReference type="Proteomes" id="UP001244341">
    <property type="component" value="Chromosome 14b"/>
</dbReference>
<sequence>MATAAAEEVYELPAAAVRTLAQPGLRLELHCISISHYCMRAKWALQLAGLPYTAVHYLPLAHIAGIKRLQSRFGKGAGATSATASSKSPVATPVLAVYSPDGKPVCLIANSTLISRYAALRAAALGLPGLGQHLYGPSLDLAPPAAAAAVDDATSSSSSGSKVVGAGPEYEAVSQLELRLSGTMGIEVRRVMYHYLLPRWHLAGHLFSANAGSTIGWLLSPPTYLLSRLLLPKVMAINAATAARGMQRLQEEFDFFDSLLLTQQQQQQSKKAAVAAAADGSSSSSSKLPYYLCGPQLTAADVSLAGLGGHVVGVPAGQMGLAWSPGIGDMPKELQHFMQLLRERPTGQFILEMWRVHGPLLQQGAK</sequence>
<keyword evidence="2" id="KW-1185">Reference proteome</keyword>
<evidence type="ECO:0008006" key="3">
    <source>
        <dbReference type="Google" id="ProtNLM"/>
    </source>
</evidence>
<reference evidence="1 2" key="1">
    <citation type="submission" date="2023-05" db="EMBL/GenBank/DDBJ databases">
        <title>A 100% complete, gapless, phased diploid assembly of the Scenedesmus obliquus UTEX 3031 genome.</title>
        <authorList>
            <person name="Biondi T.C."/>
            <person name="Hanschen E.R."/>
            <person name="Kwon T."/>
            <person name="Eng W."/>
            <person name="Kruse C.P.S."/>
            <person name="Koehler S.I."/>
            <person name="Kunde Y."/>
            <person name="Gleasner C.D."/>
            <person name="You Mak K.T."/>
            <person name="Polle J."/>
            <person name="Hovde B.T."/>
            <person name="Starkenburg S.R."/>
        </authorList>
    </citation>
    <scope>NUCLEOTIDE SEQUENCE [LARGE SCALE GENOMIC DNA]</scope>
    <source>
        <strain evidence="1 2">DOE0152z</strain>
    </source>
</reference>
<dbReference type="CDD" id="cd00570">
    <property type="entry name" value="GST_N_family"/>
    <property type="match status" value="1"/>
</dbReference>
<gene>
    <name evidence="1" type="ORF">OEZ85_004199</name>
</gene>
<evidence type="ECO:0000313" key="2">
    <source>
        <dbReference type="Proteomes" id="UP001244341"/>
    </source>
</evidence>
<evidence type="ECO:0000313" key="1">
    <source>
        <dbReference type="EMBL" id="WIA21819.1"/>
    </source>
</evidence>
<dbReference type="EMBL" id="CP126221">
    <property type="protein sequence ID" value="WIA21819.1"/>
    <property type="molecule type" value="Genomic_DNA"/>
</dbReference>
<proteinExistence type="predicted"/>
<name>A0ABY8UJV8_TETOB</name>
<protein>
    <recommendedName>
        <fullName evidence="3">GST N-terminal domain-containing protein</fullName>
    </recommendedName>
</protein>
<accession>A0ABY8UJV8</accession>